<evidence type="ECO:0000313" key="2">
    <source>
        <dbReference type="Proteomes" id="UP000179769"/>
    </source>
</evidence>
<dbReference type="AlphaFoldDB" id="A0A1S1PI84"/>
<accession>A0A1S1PI84</accession>
<dbReference type="OrthoDB" id="9148135at2"/>
<reference evidence="2" key="1">
    <citation type="submission" date="2016-07" db="EMBL/GenBank/DDBJ databases">
        <title>Frankia sp. NRRL B-16219 Genome sequencing.</title>
        <authorList>
            <person name="Ghodhbane-Gtari F."/>
            <person name="Swanson E."/>
            <person name="Gueddou A."/>
            <person name="Louati M."/>
            <person name="Nouioui I."/>
            <person name="Hezbri K."/>
            <person name="Abebe-Akele F."/>
            <person name="Simpson S."/>
            <person name="Morris K."/>
            <person name="Thomas K."/>
            <person name="Gtari M."/>
            <person name="Tisa L.S."/>
        </authorList>
    </citation>
    <scope>NUCLEOTIDE SEQUENCE [LARGE SCALE GENOMIC DNA]</scope>
    <source>
        <strain evidence="2">NRRL B-16219</strain>
    </source>
</reference>
<dbReference type="InterPro" id="IPR009351">
    <property type="entry name" value="AlkZ-like"/>
</dbReference>
<dbReference type="PANTHER" id="PTHR38479:SF2">
    <property type="entry name" value="WINGED HELIX DNA-BINDING DOMAIN-CONTAINING PROTEIN"/>
    <property type="match status" value="1"/>
</dbReference>
<protein>
    <recommendedName>
        <fullName evidence="3">Winged helix DNA-binding domain-containing protein</fullName>
    </recommendedName>
</protein>
<proteinExistence type="predicted"/>
<organism evidence="1 2">
    <name type="scientific">Parafrankia soli</name>
    <dbReference type="NCBI Taxonomy" id="2599596"/>
    <lineage>
        <taxon>Bacteria</taxon>
        <taxon>Bacillati</taxon>
        <taxon>Actinomycetota</taxon>
        <taxon>Actinomycetes</taxon>
        <taxon>Frankiales</taxon>
        <taxon>Frankiaceae</taxon>
        <taxon>Parafrankia</taxon>
    </lineage>
</organism>
<name>A0A1S1PI84_9ACTN</name>
<evidence type="ECO:0000313" key="1">
    <source>
        <dbReference type="EMBL" id="OHV19744.1"/>
    </source>
</evidence>
<sequence>MAGRETAPDEVAPAVAAARLAAQGLAGTAWCTAVDTVAHLLAVQAQDPRGMRLAIRSRVAGSHAADVDEALTTDRSLVVTWLNRGTLHLVRAEDYWWLHPLTAPRMQAQIRRRFTEEGVSPAQAERGVSVVERALAADGPLGRDALRERLRGAGVPVDGQALIYILIEASVRGLVVRGPVAGTWAVRAGRVELTAFAPLSPAVTQALRSEAADVERFLRPAGQQASVSSRRP</sequence>
<dbReference type="PANTHER" id="PTHR38479">
    <property type="entry name" value="LMO0824 PROTEIN"/>
    <property type="match status" value="1"/>
</dbReference>
<gene>
    <name evidence="1" type="ORF">BBK14_28880</name>
</gene>
<dbReference type="Pfam" id="PF06224">
    <property type="entry name" value="AlkZ-like"/>
    <property type="match status" value="1"/>
</dbReference>
<dbReference type="Proteomes" id="UP000179769">
    <property type="component" value="Unassembled WGS sequence"/>
</dbReference>
<dbReference type="EMBL" id="MAXA01000275">
    <property type="protein sequence ID" value="OHV19744.1"/>
    <property type="molecule type" value="Genomic_DNA"/>
</dbReference>
<comment type="caution">
    <text evidence="1">The sequence shown here is derived from an EMBL/GenBank/DDBJ whole genome shotgun (WGS) entry which is preliminary data.</text>
</comment>
<keyword evidence="2" id="KW-1185">Reference proteome</keyword>
<evidence type="ECO:0008006" key="3">
    <source>
        <dbReference type="Google" id="ProtNLM"/>
    </source>
</evidence>